<name>A0A162SRW8_9CLOT</name>
<dbReference type="AlphaFoldDB" id="A0A162SRW8"/>
<gene>
    <name evidence="2" type="ORF">CLMAG_15950</name>
</gene>
<evidence type="ECO:0000313" key="3">
    <source>
        <dbReference type="Proteomes" id="UP000076603"/>
    </source>
</evidence>
<sequence>MSIKMILIILGAGLATYCTRFPLMIISSKGELPPRLTKFMSFIAPAVLTSLIVPTIFMKQGNIDISINNNYIIASVITALSAYFSKNMLVTVLIGICTVGILMYLF</sequence>
<dbReference type="STRING" id="1121326.CLMAG_15950"/>
<keyword evidence="1" id="KW-0812">Transmembrane</keyword>
<dbReference type="PATRIC" id="fig|1121326.3.peg.1565"/>
<keyword evidence="1" id="KW-1133">Transmembrane helix</keyword>
<dbReference type="Pfam" id="PF05437">
    <property type="entry name" value="AzlD"/>
    <property type="match status" value="1"/>
</dbReference>
<keyword evidence="1" id="KW-0472">Membrane</keyword>
<dbReference type="Proteomes" id="UP000076603">
    <property type="component" value="Unassembled WGS sequence"/>
</dbReference>
<dbReference type="InterPro" id="IPR008407">
    <property type="entry name" value="Brnchd-chn_aa_trnsp_AzlD"/>
</dbReference>
<accession>A0A162SRW8</accession>
<dbReference type="RefSeq" id="WP_066620522.1">
    <property type="nucleotide sequence ID" value="NZ_FQXL01000022.1"/>
</dbReference>
<evidence type="ECO:0000256" key="1">
    <source>
        <dbReference type="SAM" id="Phobius"/>
    </source>
</evidence>
<dbReference type="EMBL" id="LWAE01000002">
    <property type="protein sequence ID" value="KZL91789.1"/>
    <property type="molecule type" value="Genomic_DNA"/>
</dbReference>
<keyword evidence="3" id="KW-1185">Reference proteome</keyword>
<feature type="transmembrane region" description="Helical" evidence="1">
    <location>
        <begin position="42"/>
        <end position="58"/>
    </location>
</feature>
<evidence type="ECO:0000313" key="2">
    <source>
        <dbReference type="EMBL" id="KZL91789.1"/>
    </source>
</evidence>
<organism evidence="2 3">
    <name type="scientific">Clostridium magnum DSM 2767</name>
    <dbReference type="NCBI Taxonomy" id="1121326"/>
    <lineage>
        <taxon>Bacteria</taxon>
        <taxon>Bacillati</taxon>
        <taxon>Bacillota</taxon>
        <taxon>Clostridia</taxon>
        <taxon>Eubacteriales</taxon>
        <taxon>Clostridiaceae</taxon>
        <taxon>Clostridium</taxon>
    </lineage>
</organism>
<feature type="transmembrane region" description="Helical" evidence="1">
    <location>
        <begin position="65"/>
        <end position="82"/>
    </location>
</feature>
<feature type="transmembrane region" description="Helical" evidence="1">
    <location>
        <begin position="88"/>
        <end position="105"/>
    </location>
</feature>
<proteinExistence type="predicted"/>
<comment type="caution">
    <text evidence="2">The sequence shown here is derived from an EMBL/GenBank/DDBJ whole genome shotgun (WGS) entry which is preliminary data.</text>
</comment>
<reference evidence="2 3" key="1">
    <citation type="submission" date="2016-04" db="EMBL/GenBank/DDBJ databases">
        <title>Genome sequence of Clostridium magnum DSM 2767.</title>
        <authorList>
            <person name="Poehlein A."/>
            <person name="Uhlig R."/>
            <person name="Fischer R."/>
            <person name="Bahl H."/>
            <person name="Daniel R."/>
        </authorList>
    </citation>
    <scope>NUCLEOTIDE SEQUENCE [LARGE SCALE GENOMIC DNA]</scope>
    <source>
        <strain evidence="2 3">DSM 2767</strain>
    </source>
</reference>
<dbReference type="OrthoDB" id="7870017at2"/>
<protein>
    <submittedName>
        <fullName evidence="2">Branched-chain amino acid transport protein AzlD</fullName>
    </submittedName>
</protein>